<dbReference type="AlphaFoldDB" id="A0A6I4IP41"/>
<proteinExistence type="predicted"/>
<sequence length="177" mass="20184">MTKKLIFTLICLLSAAYSFADTSSLKNFVVKANPFAKDEIAIVAADTANEVDEVISGSYVFSVNGFVDTLNFDKGTAFYHHKIQRSSFVYIKHSDDTGTYGSLFYLYKHEHDITPLHISWIWLLVIPVAIILAGWLFKKFIIIAVILFIIFLYFNYHNGLSVPTFFESVFDGLKRLF</sequence>
<dbReference type="EMBL" id="CP066775">
    <property type="protein sequence ID" value="QQL50731.1"/>
    <property type="molecule type" value="Genomic_DNA"/>
</dbReference>
<dbReference type="RefSeq" id="WP_157526762.1">
    <property type="nucleotide sequence ID" value="NZ_CP066775.1"/>
</dbReference>
<dbReference type="Proteomes" id="UP000429232">
    <property type="component" value="Chromosome"/>
</dbReference>
<keyword evidence="2" id="KW-1185">Reference proteome</keyword>
<dbReference type="KEGG" id="mgik:GO620_004535"/>
<name>A0A6I4IP41_9SPHI</name>
<evidence type="ECO:0000313" key="2">
    <source>
        <dbReference type="Proteomes" id="UP000429232"/>
    </source>
</evidence>
<protein>
    <submittedName>
        <fullName evidence="1">Uncharacterized protein</fullName>
    </submittedName>
</protein>
<organism evidence="1 2">
    <name type="scientific">Mucilaginibacter ginkgonis</name>
    <dbReference type="NCBI Taxonomy" id="2682091"/>
    <lineage>
        <taxon>Bacteria</taxon>
        <taxon>Pseudomonadati</taxon>
        <taxon>Bacteroidota</taxon>
        <taxon>Sphingobacteriia</taxon>
        <taxon>Sphingobacteriales</taxon>
        <taxon>Sphingobacteriaceae</taxon>
        <taxon>Mucilaginibacter</taxon>
    </lineage>
</organism>
<reference evidence="1 2" key="1">
    <citation type="submission" date="2020-12" db="EMBL/GenBank/DDBJ databases">
        <title>HMF7856_wgs.fasta genome submission.</title>
        <authorList>
            <person name="Kang H."/>
            <person name="Kim H."/>
            <person name="Joh K."/>
        </authorList>
    </citation>
    <scope>NUCLEOTIDE SEQUENCE [LARGE SCALE GENOMIC DNA]</scope>
    <source>
        <strain evidence="1 2">HMF7856</strain>
    </source>
</reference>
<evidence type="ECO:0000313" key="1">
    <source>
        <dbReference type="EMBL" id="QQL50731.1"/>
    </source>
</evidence>
<gene>
    <name evidence="1" type="ORF">GO620_004535</name>
</gene>
<accession>A0A6I4IP41</accession>